<evidence type="ECO:0000313" key="2">
    <source>
        <dbReference type="Proteomes" id="UP000186029"/>
    </source>
</evidence>
<dbReference type="SUPFAM" id="SSF56281">
    <property type="entry name" value="Metallo-hydrolase/oxidoreductase"/>
    <property type="match status" value="1"/>
</dbReference>
<dbReference type="PANTHER" id="PTHR39189">
    <property type="entry name" value="UPF0173 METAL-DEPENDENT HYDROLASE YTKL"/>
    <property type="match status" value="1"/>
</dbReference>
<name>A0A1F5EFF1_9BACT</name>
<protein>
    <recommendedName>
        <fullName evidence="3">Zn-dependent hydrolase of the metallo-beta-lactamase superfamily</fullName>
    </recommendedName>
</protein>
<sequence>MIITYHGGEFFKIISGDTTIAINPVSKDSKIKTAHFGADIAIISLNDKDFNGIEQLSRGEKEPFVISGPGEYEVKKVFVKGFQSVSEYKEQKRINTIYSIMLEGINLVFLGALSLKKLNNDIKEALGDIDILFTPIGGGGVLTASDARALSVELEPKIIIPMHYGEIENSGKNKALEEFLKEDGAENGKSIDKFTIKKKELEGKEEEVVILNS</sequence>
<gene>
    <name evidence="1" type="ORF">A2Z61_01660</name>
</gene>
<dbReference type="AlphaFoldDB" id="A0A1F5EFF1"/>
<accession>A0A1F5EFF1</accession>
<reference evidence="1 2" key="1">
    <citation type="journal article" date="2016" name="Nat. Commun.">
        <title>Thousands of microbial genomes shed light on interconnected biogeochemical processes in an aquifer system.</title>
        <authorList>
            <person name="Anantharaman K."/>
            <person name="Brown C.T."/>
            <person name="Hug L.A."/>
            <person name="Sharon I."/>
            <person name="Castelle C.J."/>
            <person name="Probst A.J."/>
            <person name="Thomas B.C."/>
            <person name="Singh A."/>
            <person name="Wilkins M.J."/>
            <person name="Karaoz U."/>
            <person name="Brodie E.L."/>
            <person name="Williams K.H."/>
            <person name="Hubbard S.S."/>
            <person name="Banfield J.F."/>
        </authorList>
    </citation>
    <scope>NUCLEOTIDE SEQUENCE [LARGE SCALE GENOMIC DNA]</scope>
</reference>
<dbReference type="InterPro" id="IPR036866">
    <property type="entry name" value="RibonucZ/Hydroxyglut_hydro"/>
</dbReference>
<comment type="caution">
    <text evidence="1">The sequence shown here is derived from an EMBL/GenBank/DDBJ whole genome shotgun (WGS) entry which is preliminary data.</text>
</comment>
<dbReference type="PANTHER" id="PTHR39189:SF1">
    <property type="entry name" value="UPF0173 METAL-DEPENDENT HYDROLASE YTKL"/>
    <property type="match status" value="1"/>
</dbReference>
<dbReference type="Pfam" id="PF13483">
    <property type="entry name" value="Lactamase_B_3"/>
    <property type="match status" value="1"/>
</dbReference>
<organism evidence="1 2">
    <name type="scientific">Candidatus Campbellbacteria bacterium RIFCSPLOWO2_02_35_12</name>
    <dbReference type="NCBI Taxonomy" id="1797580"/>
    <lineage>
        <taxon>Bacteria</taxon>
        <taxon>Candidatus Campbelliibacteriota</taxon>
    </lineage>
</organism>
<dbReference type="Proteomes" id="UP000186029">
    <property type="component" value="Unassembled WGS sequence"/>
</dbReference>
<proteinExistence type="predicted"/>
<dbReference type="Gene3D" id="3.60.15.10">
    <property type="entry name" value="Ribonuclease Z/Hydroxyacylglutathione hydrolase-like"/>
    <property type="match status" value="1"/>
</dbReference>
<dbReference type="EMBL" id="MFAC01000037">
    <property type="protein sequence ID" value="OGD66149.1"/>
    <property type="molecule type" value="Genomic_DNA"/>
</dbReference>
<evidence type="ECO:0000313" key="1">
    <source>
        <dbReference type="EMBL" id="OGD66149.1"/>
    </source>
</evidence>
<evidence type="ECO:0008006" key="3">
    <source>
        <dbReference type="Google" id="ProtNLM"/>
    </source>
</evidence>
<dbReference type="STRING" id="1797580.A2Z61_01660"/>